<accession>A0A6A5G667</accession>
<organism evidence="2 3">
    <name type="scientific">Caenorhabditis remanei</name>
    <name type="common">Caenorhabditis vulgaris</name>
    <dbReference type="NCBI Taxonomy" id="31234"/>
    <lineage>
        <taxon>Eukaryota</taxon>
        <taxon>Metazoa</taxon>
        <taxon>Ecdysozoa</taxon>
        <taxon>Nematoda</taxon>
        <taxon>Chromadorea</taxon>
        <taxon>Rhabditida</taxon>
        <taxon>Rhabditina</taxon>
        <taxon>Rhabditomorpha</taxon>
        <taxon>Rhabditoidea</taxon>
        <taxon>Rhabditidae</taxon>
        <taxon>Peloderinae</taxon>
        <taxon>Caenorhabditis</taxon>
    </lineage>
</organism>
<protein>
    <submittedName>
        <fullName evidence="2">Uncharacterized protein</fullName>
    </submittedName>
</protein>
<evidence type="ECO:0000256" key="1">
    <source>
        <dbReference type="SAM" id="MobiDB-lite"/>
    </source>
</evidence>
<feature type="compositionally biased region" description="Basic and acidic residues" evidence="1">
    <location>
        <begin position="102"/>
        <end position="111"/>
    </location>
</feature>
<name>A0A6A5G667_CAERE</name>
<feature type="compositionally biased region" description="Polar residues" evidence="1">
    <location>
        <begin position="1"/>
        <end position="11"/>
    </location>
</feature>
<dbReference type="CTD" id="78776431"/>
<dbReference type="EMBL" id="WUAV01000005">
    <property type="protein sequence ID" value="KAF1750366.1"/>
    <property type="molecule type" value="Genomic_DNA"/>
</dbReference>
<comment type="caution">
    <text evidence="2">The sequence shown here is derived from an EMBL/GenBank/DDBJ whole genome shotgun (WGS) entry which is preliminary data.</text>
</comment>
<evidence type="ECO:0000313" key="2">
    <source>
        <dbReference type="EMBL" id="KAF1750366.1"/>
    </source>
</evidence>
<evidence type="ECO:0000313" key="3">
    <source>
        <dbReference type="Proteomes" id="UP000483820"/>
    </source>
</evidence>
<sequence>MYPFNRTTSIHAENAMPNIEEMEEEDEEMGGGDGRANGKMYSNRNTLVMDSTEVNQAPPGSPVEKTILASILEMSNINDKWVKTFTPSAAAPGTTNKKKSRRESLFECSWR</sequence>
<feature type="compositionally biased region" description="Acidic residues" evidence="1">
    <location>
        <begin position="20"/>
        <end position="30"/>
    </location>
</feature>
<dbReference type="KEGG" id="crq:GCK72_016915"/>
<feature type="region of interest" description="Disordered" evidence="1">
    <location>
        <begin position="87"/>
        <end position="111"/>
    </location>
</feature>
<gene>
    <name evidence="2" type="ORF">GCK72_016915</name>
</gene>
<reference evidence="2 3" key="1">
    <citation type="submission" date="2019-12" db="EMBL/GenBank/DDBJ databases">
        <title>Chromosome-level assembly of the Caenorhabditis remanei genome.</title>
        <authorList>
            <person name="Teterina A.A."/>
            <person name="Willis J.H."/>
            <person name="Phillips P.C."/>
        </authorList>
    </citation>
    <scope>NUCLEOTIDE SEQUENCE [LARGE SCALE GENOMIC DNA]</scope>
    <source>
        <strain evidence="2 3">PX506</strain>
        <tissue evidence="2">Whole organism</tissue>
    </source>
</reference>
<dbReference type="RefSeq" id="XP_053580684.1">
    <property type="nucleotide sequence ID" value="XM_053731771.1"/>
</dbReference>
<dbReference type="GeneID" id="78776431"/>
<feature type="region of interest" description="Disordered" evidence="1">
    <location>
        <begin position="1"/>
        <end position="41"/>
    </location>
</feature>
<dbReference type="Proteomes" id="UP000483820">
    <property type="component" value="Chromosome V"/>
</dbReference>
<proteinExistence type="predicted"/>
<dbReference type="AlphaFoldDB" id="A0A6A5G667"/>